<organism evidence="2 3">
    <name type="scientific">Babesia ovis</name>
    <dbReference type="NCBI Taxonomy" id="5869"/>
    <lineage>
        <taxon>Eukaryota</taxon>
        <taxon>Sar</taxon>
        <taxon>Alveolata</taxon>
        <taxon>Apicomplexa</taxon>
        <taxon>Aconoidasida</taxon>
        <taxon>Piroplasmida</taxon>
        <taxon>Babesiidae</taxon>
        <taxon>Babesia</taxon>
    </lineage>
</organism>
<proteinExistence type="predicted"/>
<reference evidence="2" key="1">
    <citation type="submission" date="2019-12" db="EMBL/GenBank/DDBJ databases">
        <title>Genome sequence of Babesia ovis.</title>
        <authorList>
            <person name="Yamagishi J."/>
            <person name="Sevinc F."/>
            <person name="Xuan X."/>
        </authorList>
    </citation>
    <scope>NUCLEOTIDE SEQUENCE</scope>
    <source>
        <strain evidence="2">Selcuk</strain>
    </source>
</reference>
<gene>
    <name evidence="2" type="ORF">BaOVIS_015690</name>
</gene>
<comment type="caution">
    <text evidence="2">The sequence shown here is derived from an EMBL/GenBank/DDBJ whole genome shotgun (WGS) entry which is preliminary data.</text>
</comment>
<feature type="compositionally biased region" description="Polar residues" evidence="1">
    <location>
        <begin position="54"/>
        <end position="64"/>
    </location>
</feature>
<dbReference type="AlphaFoldDB" id="A0A9W5WUN4"/>
<evidence type="ECO:0000313" key="2">
    <source>
        <dbReference type="EMBL" id="GFE54165.1"/>
    </source>
</evidence>
<name>A0A9W5WUN4_BABOV</name>
<dbReference type="OrthoDB" id="364970at2759"/>
<dbReference type="EMBL" id="BLIY01000010">
    <property type="protein sequence ID" value="GFE54165.1"/>
    <property type="molecule type" value="Genomic_DNA"/>
</dbReference>
<evidence type="ECO:0000313" key="3">
    <source>
        <dbReference type="Proteomes" id="UP001057455"/>
    </source>
</evidence>
<evidence type="ECO:0000256" key="1">
    <source>
        <dbReference type="SAM" id="MobiDB-lite"/>
    </source>
</evidence>
<feature type="region of interest" description="Disordered" evidence="1">
    <location>
        <begin position="40"/>
        <end position="103"/>
    </location>
</feature>
<sequence>MKALDESDLALIRDDPQFCDKILTKYCFNYGINNEKRYNDDHVSYASPRDTSGRSHTNQDTGTPSGRAVSPHKVLVGRESFASDGPPPTTSDSDTGPQDNPSIDEMIDRLNSLSGALWHSSDMLQKNAADTLYGLSHTLRTINKITTPLNADDLVTSLRDCEMVVESVSRKTHKFRDLMVLDYLQSMLQVNLDAVSLIHNWDDTFRNIRSLFSAYKTFRDNGGNGVKLLQKDSVHEDFNFDKAMELHRILLQLKLSRGLCSSSSPDFNSISATLDSLMIDYAAFIEELVADVVTHYFSPSLDCLELSDDTNDTLGRLCDLAADILGPQEAEVNIIRCVLLRLTKILDVQFSIIWEEHSMAFSLSTDTGLLDEDIVTIEQGLSFIIANFFQMFAKFISDKLALLRELFSTMKSHHLLSDTESTLETMVLNLLGNILRNFDAFVVPLNRLSQPVFLSVVTTALASLECSTEDLVSTMSAFNLREPLLHMCIIPQGLLTRYLSSLDEISQENCWQSLIDADSLEASLSNVDNFVDFVTSLRPNERGILSNGNDVTTCGPFAWVYNRLLLLRLREAYTRLMSRCCEAVTSHFYQLSQREVSNGIGTTTESNCQRILSRMMDAGNKLSEAAVSILLPNCAPVYTESILSAYVARYFQDAERLSTMHAIPQAVIKCLTESLNDVTESIFQDDSDTVNNVATQLVRLISRKASFLMSGYYNSLTTETDSDTDVSSIILMVSEYFTALVPLFSDSSVSTNVLARAFTSFIDEELGRLAAVVTTENLSHRRYHADISQLIIVCNYCNSGVAKSLEQLLDASR</sequence>
<keyword evidence="3" id="KW-1185">Reference proteome</keyword>
<dbReference type="Proteomes" id="UP001057455">
    <property type="component" value="Unassembled WGS sequence"/>
</dbReference>
<protein>
    <submittedName>
        <fullName evidence="2">Two-component system regulatory protein protein, putative</fullName>
    </submittedName>
</protein>
<accession>A0A9W5WUN4</accession>